<evidence type="ECO:0000256" key="10">
    <source>
        <dbReference type="PROSITE-ProRule" id="PRU01384"/>
    </source>
</evidence>
<dbReference type="SUPFAM" id="SSF101904">
    <property type="entry name" value="GyrA/ParC C-terminal domain-like"/>
    <property type="match status" value="1"/>
</dbReference>
<dbReference type="InterPro" id="IPR005743">
    <property type="entry name" value="GyrA"/>
</dbReference>
<dbReference type="EC" id="5.6.2.2" evidence="9"/>
<dbReference type="SUPFAM" id="SSF56719">
    <property type="entry name" value="Type II DNA topoisomerase"/>
    <property type="match status" value="1"/>
</dbReference>
<dbReference type="FunFam" id="1.10.268.10:FF:000001">
    <property type="entry name" value="DNA gyrase subunit A"/>
    <property type="match status" value="1"/>
</dbReference>
<dbReference type="GO" id="GO:0005524">
    <property type="term" value="F:ATP binding"/>
    <property type="evidence" value="ECO:0007669"/>
    <property type="project" value="UniProtKB-UniRule"/>
</dbReference>
<feature type="short sequence motif" description="GyrA-box" evidence="9">
    <location>
        <begin position="542"/>
        <end position="548"/>
    </location>
</feature>
<evidence type="ECO:0000256" key="1">
    <source>
        <dbReference type="ARBA" id="ARBA00000185"/>
    </source>
</evidence>
<dbReference type="InterPro" id="IPR013758">
    <property type="entry name" value="Topo_IIA_A/C_ab"/>
</dbReference>
<evidence type="ECO:0000256" key="11">
    <source>
        <dbReference type="SAM" id="MobiDB-lite"/>
    </source>
</evidence>
<dbReference type="SMART" id="SM00434">
    <property type="entry name" value="TOP4c"/>
    <property type="match status" value="1"/>
</dbReference>
<keyword evidence="3 9" id="KW-0547">Nucleotide-binding</keyword>
<dbReference type="FunFam" id="3.30.1360.40:FF:000002">
    <property type="entry name" value="DNA gyrase subunit A"/>
    <property type="match status" value="1"/>
</dbReference>
<dbReference type="GO" id="GO:0006261">
    <property type="term" value="P:DNA-templated DNA replication"/>
    <property type="evidence" value="ECO:0007669"/>
    <property type="project" value="UniProtKB-UniRule"/>
</dbReference>
<dbReference type="Gene3D" id="1.10.268.10">
    <property type="entry name" value="Topoisomerase, domain 3"/>
    <property type="match status" value="1"/>
</dbReference>
<dbReference type="InterPro" id="IPR006691">
    <property type="entry name" value="GyrA/parC_rep"/>
</dbReference>
<dbReference type="Pfam" id="PF03989">
    <property type="entry name" value="DNA_gyraseA_C"/>
    <property type="match status" value="6"/>
</dbReference>
<comment type="subcellular location">
    <subcellularLocation>
        <location evidence="9">Cytoplasm</location>
    </subcellularLocation>
</comment>
<comment type="function">
    <text evidence="9">A type II topoisomerase that negatively supercoils closed circular double-stranded (ds) DNA in an ATP-dependent manner to modulate DNA topology and maintain chromosomes in an underwound state. Negative supercoiling favors strand separation, and DNA replication, transcription, recombination and repair, all of which involve strand separation. Also able to catalyze the interconversion of other topological isomers of dsDNA rings, including catenanes and knotted rings. Type II topoisomerases break and join 2 DNA strands simultaneously in an ATP-dependent manner.</text>
</comment>
<dbReference type="GO" id="GO:0009330">
    <property type="term" value="C:DNA topoisomerase type II (double strand cut, ATP-hydrolyzing) complex"/>
    <property type="evidence" value="ECO:0007669"/>
    <property type="project" value="TreeGrafter"/>
</dbReference>
<dbReference type="InterPro" id="IPR013757">
    <property type="entry name" value="Topo_IIA_A_a_sf"/>
</dbReference>
<evidence type="ECO:0000256" key="3">
    <source>
        <dbReference type="ARBA" id="ARBA00022741"/>
    </source>
</evidence>
<reference evidence="13 14" key="1">
    <citation type="journal article" date="2016" name="Nat. Commun.">
        <title>Thousands of microbial genomes shed light on interconnected biogeochemical processes in an aquifer system.</title>
        <authorList>
            <person name="Anantharaman K."/>
            <person name="Brown C.T."/>
            <person name="Hug L.A."/>
            <person name="Sharon I."/>
            <person name="Castelle C.J."/>
            <person name="Probst A.J."/>
            <person name="Thomas B.C."/>
            <person name="Singh A."/>
            <person name="Wilkins M.J."/>
            <person name="Karaoz U."/>
            <person name="Brodie E.L."/>
            <person name="Williams K.H."/>
            <person name="Hubbard S.S."/>
            <person name="Banfield J.F."/>
        </authorList>
    </citation>
    <scope>NUCLEOTIDE SEQUENCE [LARGE SCALE GENOMIC DNA]</scope>
</reference>
<keyword evidence="5 9" id="KW-0799">Topoisomerase</keyword>
<keyword evidence="6 9" id="KW-0238">DNA-binding</keyword>
<dbReference type="GO" id="GO:0005737">
    <property type="term" value="C:cytoplasm"/>
    <property type="evidence" value="ECO:0007669"/>
    <property type="project" value="UniProtKB-SubCell"/>
</dbReference>
<dbReference type="AlphaFoldDB" id="A0A1F5NJH7"/>
<protein>
    <recommendedName>
        <fullName evidence="9">DNA gyrase subunit A</fullName>
        <ecNumber evidence="9">5.6.2.2</ecNumber>
    </recommendedName>
</protein>
<keyword evidence="7 9" id="KW-0413">Isomerase</keyword>
<evidence type="ECO:0000256" key="2">
    <source>
        <dbReference type="ARBA" id="ARBA00008263"/>
    </source>
</evidence>
<dbReference type="InterPro" id="IPR050220">
    <property type="entry name" value="Type_II_DNA_Topoisomerases"/>
</dbReference>
<comment type="similarity">
    <text evidence="2 9">Belongs to the type II topoisomerase GyrA/ParC subunit family.</text>
</comment>
<evidence type="ECO:0000256" key="8">
    <source>
        <dbReference type="ARBA" id="ARBA00063644"/>
    </source>
</evidence>
<dbReference type="FunFam" id="3.90.199.10:FF:000001">
    <property type="entry name" value="DNA gyrase subunit A"/>
    <property type="match status" value="1"/>
</dbReference>
<dbReference type="PANTHER" id="PTHR43493">
    <property type="entry name" value="DNA GYRASE/TOPOISOMERASE SUBUNIT A"/>
    <property type="match status" value="1"/>
</dbReference>
<evidence type="ECO:0000313" key="14">
    <source>
        <dbReference type="Proteomes" id="UP000176864"/>
    </source>
</evidence>
<dbReference type="InterPro" id="IPR035516">
    <property type="entry name" value="Gyrase/topoIV_suA_C"/>
</dbReference>
<dbReference type="STRING" id="1817824.A2751_02315"/>
<dbReference type="PROSITE" id="PS52040">
    <property type="entry name" value="TOPO_IIA"/>
    <property type="match status" value="1"/>
</dbReference>
<dbReference type="InterPro" id="IPR002205">
    <property type="entry name" value="Topo_IIA_dom_A"/>
</dbReference>
<evidence type="ECO:0000259" key="12">
    <source>
        <dbReference type="PROSITE" id="PS52040"/>
    </source>
</evidence>
<evidence type="ECO:0000256" key="5">
    <source>
        <dbReference type="ARBA" id="ARBA00023029"/>
    </source>
</evidence>
<dbReference type="NCBIfam" id="NF004043">
    <property type="entry name" value="PRK05560.1"/>
    <property type="match status" value="1"/>
</dbReference>
<organism evidence="13 14">
    <name type="scientific">Candidatus Doudnabacteria bacterium RIFCSPHIGHO2_01_FULL_46_14</name>
    <dbReference type="NCBI Taxonomy" id="1817824"/>
    <lineage>
        <taxon>Bacteria</taxon>
        <taxon>Candidatus Doudnaibacteriota</taxon>
    </lineage>
</organism>
<dbReference type="PANTHER" id="PTHR43493:SF5">
    <property type="entry name" value="DNA GYRASE SUBUNIT A, CHLOROPLASTIC_MITOCHONDRIAL"/>
    <property type="match status" value="1"/>
</dbReference>
<evidence type="ECO:0000256" key="6">
    <source>
        <dbReference type="ARBA" id="ARBA00023125"/>
    </source>
</evidence>
<dbReference type="CDD" id="cd00187">
    <property type="entry name" value="TOP4c"/>
    <property type="match status" value="1"/>
</dbReference>
<dbReference type="Proteomes" id="UP000176864">
    <property type="component" value="Unassembled WGS sequence"/>
</dbReference>
<dbReference type="EMBL" id="MFEK01000016">
    <property type="protein sequence ID" value="OGE77856.1"/>
    <property type="molecule type" value="Genomic_DNA"/>
</dbReference>
<evidence type="ECO:0000256" key="7">
    <source>
        <dbReference type="ARBA" id="ARBA00023235"/>
    </source>
</evidence>
<evidence type="ECO:0000256" key="4">
    <source>
        <dbReference type="ARBA" id="ARBA00022840"/>
    </source>
</evidence>
<dbReference type="InterPro" id="IPR013760">
    <property type="entry name" value="Topo_IIA-like_dom_sf"/>
</dbReference>
<dbReference type="GO" id="GO:0006265">
    <property type="term" value="P:DNA topological change"/>
    <property type="evidence" value="ECO:0007669"/>
    <property type="project" value="UniProtKB-UniRule"/>
</dbReference>
<comment type="miscellaneous">
    <text evidence="9">Few gyrases are as efficient as E.coli at forming negative supercoils. Not all organisms have 2 type II topoisomerases; in organisms with a single type II topoisomerase this enzyme also has to decatenate newly replicated chromosomes.</text>
</comment>
<gene>
    <name evidence="9" type="primary">gyrA</name>
    <name evidence="13" type="ORF">A2751_02315</name>
</gene>
<dbReference type="HAMAP" id="MF_01897">
    <property type="entry name" value="GyrA"/>
    <property type="match status" value="1"/>
</dbReference>
<dbReference type="FunFam" id="2.120.10.90:FF:000005">
    <property type="entry name" value="DNA topoisomerase 4 subunit A"/>
    <property type="match status" value="1"/>
</dbReference>
<evidence type="ECO:0000313" key="13">
    <source>
        <dbReference type="EMBL" id="OGE77856.1"/>
    </source>
</evidence>
<feature type="domain" description="Topo IIA-type catalytic" evidence="12">
    <location>
        <begin position="49"/>
        <end position="515"/>
    </location>
</feature>
<dbReference type="Gene3D" id="3.30.1360.40">
    <property type="match status" value="1"/>
</dbReference>
<keyword evidence="9" id="KW-0963">Cytoplasm</keyword>
<proteinExistence type="inferred from homology"/>
<dbReference type="NCBIfam" id="TIGR01063">
    <property type="entry name" value="gyrA"/>
    <property type="match status" value="1"/>
</dbReference>
<dbReference type="GO" id="GO:0003677">
    <property type="term" value="F:DNA binding"/>
    <property type="evidence" value="ECO:0007669"/>
    <property type="project" value="UniProtKB-UniRule"/>
</dbReference>
<keyword evidence="4 9" id="KW-0067">ATP-binding</keyword>
<feature type="active site" description="O-(5'-phospho-DNA)-tyrosine intermediate" evidence="9 10">
    <location>
        <position position="137"/>
    </location>
</feature>
<dbReference type="GO" id="GO:0005694">
    <property type="term" value="C:chromosome"/>
    <property type="evidence" value="ECO:0007669"/>
    <property type="project" value="InterPro"/>
</dbReference>
<accession>A0A1F5NJH7</accession>
<dbReference type="Gene3D" id="2.120.10.90">
    <property type="entry name" value="DNA gyrase/topoisomerase IV, subunit A, C-terminal"/>
    <property type="match status" value="1"/>
</dbReference>
<dbReference type="Gene3D" id="3.90.199.10">
    <property type="entry name" value="Topoisomerase II, domain 5"/>
    <property type="match status" value="1"/>
</dbReference>
<sequence length="830" mass="92557">MAKHSNNKIPDKPEKSSNEIGYLKPRNIEDEMQESYLDYAMSVIVSRALPDVRDGLKPVHRRVLYAMNEIGLQPSARYRKSAAVVGEVLAKYHPHGDVAVYDSLVRMAQDFSMRYPLVDGQGNFGSLDGDAPAAMRYSECRLESMSLELLGDLDKNTVNFMDNYDATKKEPVVLPAKLPNLLLNGTLGIAVGMATDIPPHNLGEVVDATTALIDNPKLTSEDLVQFIQGPDFPTGGIIYDWSAIKSAYATGKGSVVVRAKTEIIEVKDGSYHIIVTEIPYRVNKATLLEKFAELVNEKKIEGIRDLRDESDKDGVRIVIELKRDAIPNKVLNQLFKNSQLQDTFHMNMLALVDGIDPRVLNLKMILEYFVAHRREVVTRRTRFELEKAKDRAHILEGLKIALDHIDQVIKTIKQSETKEEAHSALMKKFKLSDKQSAAILEMRLSALAGLERKKIDEELKEKRKLIAELEDLLKSPKKIDGVIKKEVLDLKSKFGDARRTKLVKTPIGEFKIEDLIANEEVLIVVTKSGYVKRLPPDTYRKQGRGGKGVIGITTKDEDFVVKMLSAETHDDILFFTNKGRLFQTKVYELPETSRTSKGQALVNFLNLGPGEFATAVLTYGKTESSKYKFMFMGTKTGVVKKTAIEEFVKVRKSGLIAMKMRPEDELKWVHLTSGNDEIMMTTAQGQAIRFKESQVRSMGRNASGVRGIRLRKGDEVMSVDIIEKSADPKNLQVLVVSEFGMGKKTNISEYKVQGRGGSGIKTMNITKKTGNICVMHIVDRAEEADLVVISRAGQTLRTALGTVSTLGRSTQGVRVIRLAEKDTLASATIV</sequence>
<dbReference type="GO" id="GO:0034335">
    <property type="term" value="F:DNA negative supercoiling activity"/>
    <property type="evidence" value="ECO:0007669"/>
    <property type="project" value="UniProtKB-ARBA"/>
</dbReference>
<comment type="subunit">
    <text evidence="9">Heterotetramer, composed of two GyrA and two GyrB chains. In the heterotetramer, GyrA contains the active site tyrosine that forms a transient covalent intermediate with DNA, while GyrB binds cofactors and catalyzes ATP hydrolysis.</text>
</comment>
<comment type="caution">
    <text evidence="13">The sequence shown here is derived from an EMBL/GenBank/DDBJ whole genome shotgun (WGS) entry which is preliminary data.</text>
</comment>
<comment type="subunit">
    <text evidence="8">Heterotetramer composed of ParC and ParE.</text>
</comment>
<name>A0A1F5NJH7_9BACT</name>
<dbReference type="Pfam" id="PF00521">
    <property type="entry name" value="DNA_topoisoIV"/>
    <property type="match status" value="1"/>
</dbReference>
<feature type="region of interest" description="Disordered" evidence="11">
    <location>
        <begin position="1"/>
        <end position="21"/>
    </location>
</feature>
<comment type="catalytic activity">
    <reaction evidence="1 9 10">
        <text>ATP-dependent breakage, passage and rejoining of double-stranded DNA.</text>
        <dbReference type="EC" id="5.6.2.2"/>
    </reaction>
</comment>
<evidence type="ECO:0000256" key="9">
    <source>
        <dbReference type="HAMAP-Rule" id="MF_01897"/>
    </source>
</evidence>
<dbReference type="NCBIfam" id="NF004044">
    <property type="entry name" value="PRK05561.1"/>
    <property type="match status" value="1"/>
</dbReference>